<dbReference type="EMBL" id="NAEP01000032">
    <property type="protein sequence ID" value="PDQ35498.1"/>
    <property type="molecule type" value="Genomic_DNA"/>
</dbReference>
<proteinExistence type="predicted"/>
<accession>A0A2A6FS48</accession>
<comment type="caution">
    <text evidence="2">The sequence shown here is derived from an EMBL/GenBank/DDBJ whole genome shotgun (WGS) entry which is preliminary data.</text>
</comment>
<protein>
    <submittedName>
        <fullName evidence="2">Uncharacterized protein</fullName>
    </submittedName>
</protein>
<evidence type="ECO:0000313" key="3">
    <source>
        <dbReference type="Proteomes" id="UP000219994"/>
    </source>
</evidence>
<sequence length="175" mass="19349">MTKKRAIRERITPKPARGPYTLRKQTPVEIADAVVFECGTGGGSASEYKNIREAAERGFNAGKAAASNNTSTTATVESNSKLYIAFTDYGDDTMSVAAYVSQEARHEALHQRVADFYEDIDGNPLPEGTSDEDLMKIMDALFLLPTHGHLRLFEMERTAPEEADDTGQLYNFEMC</sequence>
<evidence type="ECO:0000313" key="2">
    <source>
        <dbReference type="EMBL" id="PDQ35498.1"/>
    </source>
</evidence>
<organism evidence="2 3">
    <name type="scientific">Candidatus Lumbricidiphila eiseniae</name>
    <dbReference type="NCBI Taxonomy" id="1969409"/>
    <lineage>
        <taxon>Bacteria</taxon>
        <taxon>Bacillati</taxon>
        <taxon>Actinomycetota</taxon>
        <taxon>Actinomycetes</taxon>
        <taxon>Micrococcales</taxon>
        <taxon>Microbacteriaceae</taxon>
        <taxon>Candidatus Lumbricidiphila</taxon>
    </lineage>
</organism>
<dbReference type="AlphaFoldDB" id="A0A2A6FS48"/>
<evidence type="ECO:0000256" key="1">
    <source>
        <dbReference type="SAM" id="MobiDB-lite"/>
    </source>
</evidence>
<dbReference type="Proteomes" id="UP000219994">
    <property type="component" value="Unassembled WGS sequence"/>
</dbReference>
<reference evidence="3" key="1">
    <citation type="submission" date="2017-03" db="EMBL/GenBank/DDBJ databases">
        <authorList>
            <person name="Lund M.B."/>
        </authorList>
    </citation>
    <scope>NUCLEOTIDE SEQUENCE [LARGE SCALE GENOMIC DNA]</scope>
</reference>
<gene>
    <name evidence="2" type="ORF">B5766_05380</name>
</gene>
<name>A0A2A6FS48_9MICO</name>
<feature type="region of interest" description="Disordered" evidence="1">
    <location>
        <begin position="1"/>
        <end position="20"/>
    </location>
</feature>